<dbReference type="Gene3D" id="1.10.510.10">
    <property type="entry name" value="Transferase(Phosphotransferase) domain 1"/>
    <property type="match status" value="1"/>
</dbReference>
<evidence type="ECO:0000313" key="3">
    <source>
        <dbReference type="Proteomes" id="UP000485058"/>
    </source>
</evidence>
<feature type="domain" description="Protein kinase" evidence="1">
    <location>
        <begin position="1"/>
        <end position="85"/>
    </location>
</feature>
<dbReference type="InterPro" id="IPR001245">
    <property type="entry name" value="Ser-Thr/Tyr_kinase_cat_dom"/>
</dbReference>
<dbReference type="PANTHER" id="PTHR44329">
    <property type="entry name" value="SERINE/THREONINE-PROTEIN KINASE TNNI3K-RELATED"/>
    <property type="match status" value="1"/>
</dbReference>
<dbReference type="PROSITE" id="PS50011">
    <property type="entry name" value="PROTEIN_KINASE_DOM"/>
    <property type="match status" value="1"/>
</dbReference>
<dbReference type="PANTHER" id="PTHR44329:SF214">
    <property type="entry name" value="PROTEIN KINASE DOMAIN-CONTAINING PROTEIN"/>
    <property type="match status" value="1"/>
</dbReference>
<dbReference type="Pfam" id="PF07714">
    <property type="entry name" value="PK_Tyr_Ser-Thr"/>
    <property type="match status" value="1"/>
</dbReference>
<feature type="non-terminal residue" evidence="2">
    <location>
        <position position="1"/>
    </location>
</feature>
<keyword evidence="2" id="KW-0418">Kinase</keyword>
<protein>
    <submittedName>
        <fullName evidence="2">Protein kinase domain-containing protein</fullName>
    </submittedName>
</protein>
<dbReference type="SUPFAM" id="SSF56112">
    <property type="entry name" value="Protein kinase-like (PK-like)"/>
    <property type="match status" value="1"/>
</dbReference>
<evidence type="ECO:0000259" key="1">
    <source>
        <dbReference type="PROSITE" id="PS50011"/>
    </source>
</evidence>
<comment type="caution">
    <text evidence="2">The sequence shown here is derived from an EMBL/GenBank/DDBJ whole genome shotgun (WGS) entry which is preliminary data.</text>
</comment>
<keyword evidence="3" id="KW-1185">Reference proteome</keyword>
<evidence type="ECO:0000313" key="2">
    <source>
        <dbReference type="EMBL" id="GFH11602.1"/>
    </source>
</evidence>
<name>A0A699Z7V4_HAELA</name>
<dbReference type="GO" id="GO:0004674">
    <property type="term" value="F:protein serine/threonine kinase activity"/>
    <property type="evidence" value="ECO:0007669"/>
    <property type="project" value="TreeGrafter"/>
</dbReference>
<dbReference type="AlphaFoldDB" id="A0A699Z7V4"/>
<dbReference type="InterPro" id="IPR051681">
    <property type="entry name" value="Ser/Thr_Kinases-Pseudokinases"/>
</dbReference>
<dbReference type="EMBL" id="BLLF01000417">
    <property type="protein sequence ID" value="GFH11602.1"/>
    <property type="molecule type" value="Genomic_DNA"/>
</dbReference>
<organism evidence="2 3">
    <name type="scientific">Haematococcus lacustris</name>
    <name type="common">Green alga</name>
    <name type="synonym">Haematococcus pluvialis</name>
    <dbReference type="NCBI Taxonomy" id="44745"/>
    <lineage>
        <taxon>Eukaryota</taxon>
        <taxon>Viridiplantae</taxon>
        <taxon>Chlorophyta</taxon>
        <taxon>core chlorophytes</taxon>
        <taxon>Chlorophyceae</taxon>
        <taxon>CS clade</taxon>
        <taxon>Chlamydomonadales</taxon>
        <taxon>Haematococcaceae</taxon>
        <taxon>Haematococcus</taxon>
    </lineage>
</organism>
<gene>
    <name evidence="2" type="ORF">HaLaN_07128</name>
</gene>
<dbReference type="GO" id="GO:0005524">
    <property type="term" value="F:ATP binding"/>
    <property type="evidence" value="ECO:0007669"/>
    <property type="project" value="InterPro"/>
</dbReference>
<accession>A0A699Z7V4</accession>
<proteinExistence type="predicted"/>
<dbReference type="Proteomes" id="UP000485058">
    <property type="component" value="Unassembled WGS sequence"/>
</dbReference>
<keyword evidence="2" id="KW-0808">Transferase</keyword>
<dbReference type="InterPro" id="IPR011009">
    <property type="entry name" value="Kinase-like_dom_sf"/>
</dbReference>
<sequence>MDGQVSRETDTYSLGVLMWQMYTGSRPWAGLSHSQILMTVVNGTAHLTFPADTPGDYLDLATACLSYDVSQRPSIADVVKALAAMRATWCV</sequence>
<dbReference type="InterPro" id="IPR000719">
    <property type="entry name" value="Prot_kinase_dom"/>
</dbReference>
<reference evidence="2 3" key="1">
    <citation type="submission" date="2020-02" db="EMBL/GenBank/DDBJ databases">
        <title>Draft genome sequence of Haematococcus lacustris strain NIES-144.</title>
        <authorList>
            <person name="Morimoto D."/>
            <person name="Nakagawa S."/>
            <person name="Yoshida T."/>
            <person name="Sawayama S."/>
        </authorList>
    </citation>
    <scope>NUCLEOTIDE SEQUENCE [LARGE SCALE GENOMIC DNA]</scope>
    <source>
        <strain evidence="2 3">NIES-144</strain>
    </source>
</reference>